<keyword evidence="3" id="KW-1185">Reference proteome</keyword>
<dbReference type="OrthoDB" id="3061561at2759"/>
<evidence type="ECO:0000313" key="2">
    <source>
        <dbReference type="EMBL" id="PMD36042.1"/>
    </source>
</evidence>
<feature type="transmembrane region" description="Helical" evidence="1">
    <location>
        <begin position="439"/>
        <end position="459"/>
    </location>
</feature>
<dbReference type="EMBL" id="KZ613951">
    <property type="protein sequence ID" value="PMD36042.1"/>
    <property type="molecule type" value="Genomic_DNA"/>
</dbReference>
<dbReference type="PANTHER" id="PTHR35043">
    <property type="entry name" value="TRANSCRIPTION FACTOR DOMAIN-CONTAINING PROTEIN"/>
    <property type="match status" value="1"/>
</dbReference>
<dbReference type="Proteomes" id="UP000235786">
    <property type="component" value="Unassembled WGS sequence"/>
</dbReference>
<proteinExistence type="predicted"/>
<protein>
    <submittedName>
        <fullName evidence="2">Uncharacterized protein</fullName>
    </submittedName>
</protein>
<reference evidence="2 3" key="1">
    <citation type="submission" date="2016-04" db="EMBL/GenBank/DDBJ databases">
        <title>A degradative enzymes factory behind the ericoid mycorrhizal symbiosis.</title>
        <authorList>
            <consortium name="DOE Joint Genome Institute"/>
            <person name="Martino E."/>
            <person name="Morin E."/>
            <person name="Grelet G."/>
            <person name="Kuo A."/>
            <person name="Kohler A."/>
            <person name="Daghino S."/>
            <person name="Barry K."/>
            <person name="Choi C."/>
            <person name="Cichocki N."/>
            <person name="Clum A."/>
            <person name="Copeland A."/>
            <person name="Hainaut M."/>
            <person name="Haridas S."/>
            <person name="Labutti K."/>
            <person name="Lindquist E."/>
            <person name="Lipzen A."/>
            <person name="Khouja H.-R."/>
            <person name="Murat C."/>
            <person name="Ohm R."/>
            <person name="Olson A."/>
            <person name="Spatafora J."/>
            <person name="Veneault-Fourrey C."/>
            <person name="Henrissat B."/>
            <person name="Grigoriev I."/>
            <person name="Martin F."/>
            <person name="Perotto S."/>
        </authorList>
    </citation>
    <scope>NUCLEOTIDE SEQUENCE [LARGE SCALE GENOMIC DNA]</scope>
    <source>
        <strain evidence="2 3">F</strain>
    </source>
</reference>
<keyword evidence="1" id="KW-0812">Transmembrane</keyword>
<dbReference type="AlphaFoldDB" id="A0A2J6RC18"/>
<keyword evidence="1" id="KW-1133">Transmembrane helix</keyword>
<name>A0A2J6RC18_HYAVF</name>
<sequence length="466" mass="52334">MSNNSTISYIQQQVSSTRTVWDILWSSLFVIFTCTWTVQHLNVPEQRDEKDPGFKGDVKWGLKSFWTSTKWMCITILAPEVLITLNLGQLFDAMNSTARLKKFAKQDRVPWTLTHSLFANMGGFVLREYESERAATYHLSSLPLNSDGEEGVQKHEQAQPVGATTAARQEQVMSGSITYLLAHEILELRSRGLIKLPYITKEEIMDKSKSDSFARLLATSQTLWLVVQMIVRASRHLEVSQLEIGTTAFASCAVTIYVLNWHKPKGVGVPWTIGTYPGPSPWEFEAILEQNPGNNWAVARFVRILAYSLKAPRSSSIPNHHRYTGDKNVSDDIDTSFWESYSFLFSSAVFGAIHFAAMKSTFPSHIEKVLWLAASSVCSCIALLSVVIFMVLTTGIFFIEHHLSGRLAETMNGYLAVWLSMLNPVGVATLYVTARLFLIVELFRCLFFLPPSAFVATWASNIPHVS</sequence>
<dbReference type="PANTHER" id="PTHR35043:SF7">
    <property type="entry name" value="TRANSCRIPTION FACTOR DOMAIN-CONTAINING PROTEIN"/>
    <property type="match status" value="1"/>
</dbReference>
<feature type="transmembrane region" description="Helical" evidence="1">
    <location>
        <begin position="411"/>
        <end position="432"/>
    </location>
</feature>
<organism evidence="2 3">
    <name type="scientific">Hyaloscypha variabilis (strain UAMH 11265 / GT02V1 / F)</name>
    <name type="common">Meliniomyces variabilis</name>
    <dbReference type="NCBI Taxonomy" id="1149755"/>
    <lineage>
        <taxon>Eukaryota</taxon>
        <taxon>Fungi</taxon>
        <taxon>Dikarya</taxon>
        <taxon>Ascomycota</taxon>
        <taxon>Pezizomycotina</taxon>
        <taxon>Leotiomycetes</taxon>
        <taxon>Helotiales</taxon>
        <taxon>Hyaloscyphaceae</taxon>
        <taxon>Hyaloscypha</taxon>
        <taxon>Hyaloscypha variabilis</taxon>
    </lineage>
</organism>
<gene>
    <name evidence="2" type="ORF">L207DRAFT_515774</name>
</gene>
<feature type="transmembrane region" description="Helical" evidence="1">
    <location>
        <begin position="337"/>
        <end position="357"/>
    </location>
</feature>
<evidence type="ECO:0000313" key="3">
    <source>
        <dbReference type="Proteomes" id="UP000235786"/>
    </source>
</evidence>
<evidence type="ECO:0000256" key="1">
    <source>
        <dbReference type="SAM" id="Phobius"/>
    </source>
</evidence>
<accession>A0A2J6RC18</accession>
<keyword evidence="1" id="KW-0472">Membrane</keyword>
<dbReference type="STRING" id="1149755.A0A2J6RC18"/>
<feature type="transmembrane region" description="Helical" evidence="1">
    <location>
        <begin position="369"/>
        <end position="399"/>
    </location>
</feature>